<keyword evidence="1" id="KW-0732">Signal</keyword>
<evidence type="ECO:0000313" key="3">
    <source>
        <dbReference type="EMBL" id="AQQ70230.1"/>
    </source>
</evidence>
<dbReference type="InterPro" id="IPR038410">
    <property type="entry name" value="GxGYxYP_C_sf"/>
</dbReference>
<dbReference type="Gene3D" id="3.20.20.490">
    <property type="entry name" value="GxGYxYP glycoside hydrolase, C-terminal domain"/>
    <property type="match status" value="1"/>
</dbReference>
<organism evidence="3 4">
    <name type="scientific">Limihaloglobus sulfuriphilus</name>
    <dbReference type="NCBI Taxonomy" id="1851148"/>
    <lineage>
        <taxon>Bacteria</taxon>
        <taxon>Pseudomonadati</taxon>
        <taxon>Planctomycetota</taxon>
        <taxon>Phycisphaerae</taxon>
        <taxon>Sedimentisphaerales</taxon>
        <taxon>Sedimentisphaeraceae</taxon>
        <taxon>Limihaloglobus</taxon>
    </lineage>
</organism>
<dbReference type="Pfam" id="PF14323">
    <property type="entry name" value="GxGYxYP_C"/>
    <property type="match status" value="1"/>
</dbReference>
<dbReference type="STRING" id="1851148.SMSP2_00573"/>
<evidence type="ECO:0000313" key="4">
    <source>
        <dbReference type="Proteomes" id="UP000188181"/>
    </source>
</evidence>
<dbReference type="Gene3D" id="2.60.120.260">
    <property type="entry name" value="Galactose-binding domain-like"/>
    <property type="match status" value="1"/>
</dbReference>
<dbReference type="OrthoDB" id="1465721at2"/>
<keyword evidence="4" id="KW-1185">Reference proteome</keyword>
<dbReference type="Gene3D" id="2.60.40.10">
    <property type="entry name" value="Immunoglobulins"/>
    <property type="match status" value="1"/>
</dbReference>
<evidence type="ECO:0000256" key="1">
    <source>
        <dbReference type="SAM" id="SignalP"/>
    </source>
</evidence>
<dbReference type="PANTHER" id="PTHR37321:SF1">
    <property type="entry name" value="EXPORTED PROTEIN"/>
    <property type="match status" value="1"/>
</dbReference>
<reference evidence="4" key="1">
    <citation type="submission" date="2017-02" db="EMBL/GenBank/DDBJ databases">
        <title>Comparative genomics and description of representatives of a novel lineage of planctomycetes thriving in anoxic sediments.</title>
        <authorList>
            <person name="Spring S."/>
            <person name="Bunk B."/>
            <person name="Sproer C."/>
        </authorList>
    </citation>
    <scope>NUCLEOTIDE SEQUENCE [LARGE SCALE GENOMIC DNA]</scope>
    <source>
        <strain evidence="4">SM-Chi-D1</strain>
    </source>
</reference>
<dbReference type="Proteomes" id="UP000188181">
    <property type="component" value="Chromosome"/>
</dbReference>
<feature type="domain" description="GxGYxYP putative glycoside hydrolase C-terminal" evidence="2">
    <location>
        <begin position="387"/>
        <end position="524"/>
    </location>
</feature>
<feature type="signal peptide" evidence="1">
    <location>
        <begin position="1"/>
        <end position="24"/>
    </location>
</feature>
<dbReference type="EMBL" id="CP019646">
    <property type="protein sequence ID" value="AQQ70230.1"/>
    <property type="molecule type" value="Genomic_DNA"/>
</dbReference>
<dbReference type="AlphaFoldDB" id="A0A1Q2MC43"/>
<evidence type="ECO:0000259" key="2">
    <source>
        <dbReference type="Pfam" id="PF14323"/>
    </source>
</evidence>
<gene>
    <name evidence="3" type="ORF">SMSP2_00573</name>
</gene>
<dbReference type="InterPro" id="IPR008979">
    <property type="entry name" value="Galactose-bd-like_sf"/>
</dbReference>
<protein>
    <recommendedName>
        <fullName evidence="2">GxGYxYP putative glycoside hydrolase C-terminal domain-containing protein</fullName>
    </recommendedName>
</protein>
<dbReference type="SUPFAM" id="SSF49785">
    <property type="entry name" value="Galactose-binding domain-like"/>
    <property type="match status" value="1"/>
</dbReference>
<dbReference type="RefSeq" id="WP_146682508.1">
    <property type="nucleotide sequence ID" value="NZ_CP019646.1"/>
</dbReference>
<dbReference type="KEGG" id="pbas:SMSP2_00573"/>
<sequence precursor="true">MYRNKLVKCIYILFLAFSAQFLQAAAKPTIYKWDMSFSDGWSKSLQYDLFHSAVALQGLANREAPRVFLVFDERDQLWLDRLVEPGGLCEGWNIETINNISEYIDMFAGLARGVVLYDSSPETGVISTSLAATSAAAARDCIALRNDPDSGVYKMFVTNSSGARLPIVLDLSGKFTGSGTIWQTGRESTGSAKCDAYIWLVENYIKTGMLDTTNISYTLDLWGMKDEVDMNHTQLRNLDYAFKKKAVCFELSPWADEAATDDPTQPLGTDFETFKTILDECNIQNNYSEMIKFCGFTNWARKYTDNVGGIHTGVETEWQLVRLLSGYNSYQEADAPGLNFVSNTSFYNALKPALEEREYLQNSPPSYQDLVERGFIDSSGNVVDNNYILIYMGDYDQASWMLYWLAGERYDDSARGEVPCCWAPTPNTSDRISVAYDYVFRNKSDKDYFVGGNSGAGYLHPGQLYGERWPSGYADARDVWKRHCQKYYRMFDYSISSRIQNGSSGELELVDCEVYKSFSGDGMAVNMRDNIAAPMLSTNIPIIKTTPTILYTDTINAAKLGLTSGSGVNFSLYRAINIYPQDLKDLEEECRLLGNDYRFLDAYSFYYLLRHHLGGYNTYRASWAGCDVPGILETSQNLQVQVAVRNDGWDLWSRQDGYGLMYAIVPSGEEVTADDFRLDKRVLLSSSETVATGETADFSISIEMPNLEGEYDLYFDMVGYSEQNLLTNPGFESDFEGWRTFAVNGSEAEFSISNDSYEGDKAALMNVLAAAEGDHAIDRYIDKIDAEYGNSYEVSFAAKKVGISDTRLRLTVSERDINGAFLGKSQTYDFNPNQSEYDLFSVDYAIQDLNTKYINAAFRVVDSSGAKTAGSCLIDNVAVINLDEINKYTSFMQRNNLPYKIDLKVVDDVYSVDTDNDGISDVVELEHGLLPWYPHDGVCGDVGYLQADKSGKTGAPDCFVDVYDLADLASNWLSVSEDYRDFAILAMQWLWCNDPQTIECW</sequence>
<accession>A0A1Q2MC43</accession>
<dbReference type="InterPro" id="IPR025832">
    <property type="entry name" value="GxGYxYP_C"/>
</dbReference>
<feature type="chain" id="PRO_5012162251" description="GxGYxYP putative glycoside hydrolase C-terminal domain-containing protein" evidence="1">
    <location>
        <begin position="25"/>
        <end position="1001"/>
    </location>
</feature>
<proteinExistence type="predicted"/>
<name>A0A1Q2MC43_9BACT</name>
<dbReference type="InterPro" id="IPR013783">
    <property type="entry name" value="Ig-like_fold"/>
</dbReference>
<dbReference type="PANTHER" id="PTHR37321">
    <property type="entry name" value="EXPORTED PROTEIN-RELATED"/>
    <property type="match status" value="1"/>
</dbReference>